<comment type="caution">
    <text evidence="2">The sequence shown here is derived from an EMBL/GenBank/DDBJ whole genome shotgun (WGS) entry which is preliminary data.</text>
</comment>
<evidence type="ECO:0000313" key="3">
    <source>
        <dbReference type="Proteomes" id="UP000266906"/>
    </source>
</evidence>
<reference evidence="2 3" key="1">
    <citation type="submission" date="2018-11" db="EMBL/GenBank/DDBJ databases">
        <title>Sequencing the genomes of 1000 actinobacteria strains.</title>
        <authorList>
            <person name="Klenk H.-P."/>
        </authorList>
    </citation>
    <scope>NUCLEOTIDE SEQUENCE [LARGE SCALE GENOMIC DNA]</scope>
    <source>
        <strain evidence="2 3">DSM 44781</strain>
    </source>
</reference>
<evidence type="ECO:0000256" key="1">
    <source>
        <dbReference type="SAM" id="MobiDB-lite"/>
    </source>
</evidence>
<gene>
    <name evidence="2" type="ORF">EDD38_7317</name>
</gene>
<evidence type="ECO:0008006" key="4">
    <source>
        <dbReference type="Google" id="ProtNLM"/>
    </source>
</evidence>
<sequence>MEEDQEQTGMVDAARARELTEQLRTAIEDVRAAVLVLARRVRAAHQARVWTVLGHPSWSAYALAEFGISRSTAYQLLDLAAVAEAIEDTVQAELGVSHTWDSTDLVLPVRAVVDLKGRTAELTDLIAERLTDAHQAAGGTALPVGAVGGIVAAAVAEVRARPDVPAAELETGPAPDGITTEAWRRHVAASRDAITQQRAAELGIGTLALEVVPAYVSDHQAENEGLFMTQQNRPAVGEFSPQRVRSPLPSAT</sequence>
<name>A0A3N4R9G7_9ACTN</name>
<accession>A0A3N4R9G7</accession>
<evidence type="ECO:0000313" key="2">
    <source>
        <dbReference type="EMBL" id="RPE28009.1"/>
    </source>
</evidence>
<protein>
    <recommendedName>
        <fullName evidence="4">DUF222 domain-containing protein</fullName>
    </recommendedName>
</protein>
<proteinExistence type="predicted"/>
<dbReference type="EMBL" id="RKQG01000003">
    <property type="protein sequence ID" value="RPE28009.1"/>
    <property type="molecule type" value="Genomic_DNA"/>
</dbReference>
<dbReference type="Proteomes" id="UP000266906">
    <property type="component" value="Unassembled WGS sequence"/>
</dbReference>
<keyword evidence="3" id="KW-1185">Reference proteome</keyword>
<feature type="region of interest" description="Disordered" evidence="1">
    <location>
        <begin position="232"/>
        <end position="252"/>
    </location>
</feature>
<dbReference type="RefSeq" id="WP_123821509.1">
    <property type="nucleotide sequence ID" value="NZ_RKQG01000003.1"/>
</dbReference>
<dbReference type="AlphaFoldDB" id="A0A3N4R9G7"/>
<organism evidence="2 3">
    <name type="scientific">Kitasatospora cineracea</name>
    <dbReference type="NCBI Taxonomy" id="88074"/>
    <lineage>
        <taxon>Bacteria</taxon>
        <taxon>Bacillati</taxon>
        <taxon>Actinomycetota</taxon>
        <taxon>Actinomycetes</taxon>
        <taxon>Kitasatosporales</taxon>
        <taxon>Streptomycetaceae</taxon>
        <taxon>Kitasatospora</taxon>
    </lineage>
</organism>